<feature type="transmembrane region" description="Helical" evidence="8">
    <location>
        <begin position="85"/>
        <end position="105"/>
    </location>
</feature>
<dbReference type="EMBL" id="QJTC01000009">
    <property type="protein sequence ID" value="PYE78182.1"/>
    <property type="molecule type" value="Genomic_DNA"/>
</dbReference>
<evidence type="ECO:0000256" key="3">
    <source>
        <dbReference type="ARBA" id="ARBA00022448"/>
    </source>
</evidence>
<dbReference type="Pfam" id="PF03591">
    <property type="entry name" value="AzlC"/>
    <property type="match status" value="1"/>
</dbReference>
<feature type="transmembrane region" description="Helical" evidence="8">
    <location>
        <begin position="117"/>
        <end position="136"/>
    </location>
</feature>
<evidence type="ECO:0000256" key="4">
    <source>
        <dbReference type="ARBA" id="ARBA00022475"/>
    </source>
</evidence>
<keyword evidence="10" id="KW-1185">Reference proteome</keyword>
<dbReference type="PANTHER" id="PTHR34979">
    <property type="entry name" value="INNER MEMBRANE PROTEIN YGAZ"/>
    <property type="match status" value="1"/>
</dbReference>
<keyword evidence="4" id="KW-1003">Cell membrane</keyword>
<dbReference type="GO" id="GO:0005886">
    <property type="term" value="C:plasma membrane"/>
    <property type="evidence" value="ECO:0007669"/>
    <property type="project" value="UniProtKB-SubCell"/>
</dbReference>
<comment type="caution">
    <text evidence="9">The sequence shown here is derived from an EMBL/GenBank/DDBJ whole genome shotgun (WGS) entry which is preliminary data.</text>
</comment>
<evidence type="ECO:0000256" key="7">
    <source>
        <dbReference type="ARBA" id="ARBA00023136"/>
    </source>
</evidence>
<evidence type="ECO:0000256" key="2">
    <source>
        <dbReference type="ARBA" id="ARBA00010735"/>
    </source>
</evidence>
<feature type="transmembrane region" description="Helical" evidence="8">
    <location>
        <begin position="176"/>
        <end position="193"/>
    </location>
</feature>
<evidence type="ECO:0000256" key="1">
    <source>
        <dbReference type="ARBA" id="ARBA00004651"/>
    </source>
</evidence>
<dbReference type="PANTHER" id="PTHR34979:SF1">
    <property type="entry name" value="INNER MEMBRANE PROTEIN YGAZ"/>
    <property type="match status" value="1"/>
</dbReference>
<dbReference type="GO" id="GO:1903785">
    <property type="term" value="P:L-valine transmembrane transport"/>
    <property type="evidence" value="ECO:0007669"/>
    <property type="project" value="TreeGrafter"/>
</dbReference>
<evidence type="ECO:0000256" key="6">
    <source>
        <dbReference type="ARBA" id="ARBA00022989"/>
    </source>
</evidence>
<reference evidence="9 10" key="1">
    <citation type="submission" date="2018-06" db="EMBL/GenBank/DDBJ databases">
        <title>Genomic Encyclopedia of Type Strains, Phase III (KMG-III): the genomes of soil and plant-associated and newly described type strains.</title>
        <authorList>
            <person name="Whitman W."/>
        </authorList>
    </citation>
    <scope>NUCLEOTIDE SEQUENCE [LARGE SCALE GENOMIC DNA]</scope>
    <source>
        <strain evidence="9 10">CECT 7646</strain>
    </source>
</reference>
<dbReference type="AlphaFoldDB" id="A0A318SLQ2"/>
<comment type="subcellular location">
    <subcellularLocation>
        <location evidence="1">Cell membrane</location>
        <topology evidence="1">Multi-pass membrane protein</topology>
    </subcellularLocation>
</comment>
<evidence type="ECO:0000256" key="8">
    <source>
        <dbReference type="SAM" id="Phobius"/>
    </source>
</evidence>
<dbReference type="Proteomes" id="UP000247540">
    <property type="component" value="Unassembled WGS sequence"/>
</dbReference>
<dbReference type="OrthoDB" id="9179311at2"/>
<accession>A0A318SLQ2</accession>
<evidence type="ECO:0000313" key="10">
    <source>
        <dbReference type="Proteomes" id="UP000247540"/>
    </source>
</evidence>
<proteinExistence type="inferred from homology"/>
<gene>
    <name evidence="9" type="ORF">DFQ15_10995</name>
</gene>
<keyword evidence="7 8" id="KW-0472">Membrane</keyword>
<dbReference type="RefSeq" id="WP_110465465.1">
    <property type="nucleotide sequence ID" value="NZ_JAMOFZ010000009.1"/>
</dbReference>
<feature type="transmembrane region" description="Helical" evidence="8">
    <location>
        <begin position="200"/>
        <end position="218"/>
    </location>
</feature>
<feature type="transmembrane region" description="Helical" evidence="8">
    <location>
        <begin position="224"/>
        <end position="242"/>
    </location>
</feature>
<feature type="transmembrane region" description="Helical" evidence="8">
    <location>
        <begin position="30"/>
        <end position="49"/>
    </location>
</feature>
<keyword evidence="6 8" id="KW-1133">Transmembrane helix</keyword>
<comment type="similarity">
    <text evidence="2">Belongs to the AzlC family.</text>
</comment>
<protein>
    <submittedName>
        <fullName evidence="9">Putative branched-subunit amino acid permease</fullName>
    </submittedName>
</protein>
<keyword evidence="5 8" id="KW-0812">Transmembrane</keyword>
<evidence type="ECO:0000313" key="9">
    <source>
        <dbReference type="EMBL" id="PYE78182.1"/>
    </source>
</evidence>
<organism evidence="9 10">
    <name type="scientific">Xylophilus ampelinus</name>
    <dbReference type="NCBI Taxonomy" id="54067"/>
    <lineage>
        <taxon>Bacteria</taxon>
        <taxon>Pseudomonadati</taxon>
        <taxon>Pseudomonadota</taxon>
        <taxon>Betaproteobacteria</taxon>
        <taxon>Burkholderiales</taxon>
        <taxon>Xylophilus</taxon>
    </lineage>
</organism>
<name>A0A318SLQ2_9BURK</name>
<dbReference type="InterPro" id="IPR011606">
    <property type="entry name" value="Brnchd-chn_aa_trnsp_permease"/>
</dbReference>
<sequence length="260" mass="27768">MSGSGVSYPGEACARELLRHPEFWRGMREMSGMSIGIGAWGLVTGVAMVKSGMPLLLAVFMSLTVYAGSAQLVVVPLIASGSPMWVVWLTAFCVNLRFVIFSTLWRHYFGRFPRARRCLMGYVSGDVTFVLMAQRFPEQAPAPGQVPYFWGASSLNWTTWQLSSIAGMLLAETIPVHWGLGFAGVLALVGVLCSMLGDRITWVSAGVAAAAAVAAFALPLKLNILAGIAAAVTVGLVLEAALPQRSRIVKRTPPPAEDAP</sequence>
<keyword evidence="3" id="KW-0813">Transport</keyword>
<feature type="transmembrane region" description="Helical" evidence="8">
    <location>
        <begin position="56"/>
        <end position="79"/>
    </location>
</feature>
<evidence type="ECO:0000256" key="5">
    <source>
        <dbReference type="ARBA" id="ARBA00022692"/>
    </source>
</evidence>